<protein>
    <recommendedName>
        <fullName evidence="5">Capsule polysaccharide biosynthesis protein</fullName>
    </recommendedName>
</protein>
<feature type="region of interest" description="Disordered" evidence="2">
    <location>
        <begin position="233"/>
        <end position="257"/>
    </location>
</feature>
<dbReference type="EMBL" id="CH476616">
    <property type="protein sequence ID" value="EEP79619.1"/>
    <property type="molecule type" value="Genomic_DNA"/>
</dbReference>
<feature type="compositionally biased region" description="Basic and acidic residues" evidence="2">
    <location>
        <begin position="246"/>
        <end position="257"/>
    </location>
</feature>
<organism evidence="3 4">
    <name type="scientific">Uncinocarpus reesii (strain UAMH 1704)</name>
    <dbReference type="NCBI Taxonomy" id="336963"/>
    <lineage>
        <taxon>Eukaryota</taxon>
        <taxon>Fungi</taxon>
        <taxon>Dikarya</taxon>
        <taxon>Ascomycota</taxon>
        <taxon>Pezizomycotina</taxon>
        <taxon>Eurotiomycetes</taxon>
        <taxon>Eurotiomycetidae</taxon>
        <taxon>Onygenales</taxon>
        <taxon>Onygenaceae</taxon>
        <taxon>Uncinocarpus</taxon>
    </lineage>
</organism>
<keyword evidence="4" id="KW-1185">Reference proteome</keyword>
<reference evidence="4" key="1">
    <citation type="journal article" date="2009" name="Genome Res.">
        <title>Comparative genomic analyses of the human fungal pathogens Coccidioides and their relatives.</title>
        <authorList>
            <person name="Sharpton T.J."/>
            <person name="Stajich J.E."/>
            <person name="Rounsley S.D."/>
            <person name="Gardner M.J."/>
            <person name="Wortman J.R."/>
            <person name="Jordar V.S."/>
            <person name="Maiti R."/>
            <person name="Kodira C.D."/>
            <person name="Neafsey D.E."/>
            <person name="Zeng Q."/>
            <person name="Hung C.-Y."/>
            <person name="McMahan C."/>
            <person name="Muszewska A."/>
            <person name="Grynberg M."/>
            <person name="Mandel M.A."/>
            <person name="Kellner E.M."/>
            <person name="Barker B.M."/>
            <person name="Galgiani J.N."/>
            <person name="Orbach M.J."/>
            <person name="Kirkland T.N."/>
            <person name="Cole G.T."/>
            <person name="Henn M.R."/>
            <person name="Birren B.W."/>
            <person name="Taylor J.W."/>
        </authorList>
    </citation>
    <scope>NUCLEOTIDE SEQUENCE [LARGE SCALE GENOMIC DNA]</scope>
    <source>
        <strain evidence="4">UAMH 1704</strain>
    </source>
</reference>
<evidence type="ECO:0000256" key="1">
    <source>
        <dbReference type="ARBA" id="ARBA00038476"/>
    </source>
</evidence>
<evidence type="ECO:0000256" key="2">
    <source>
        <dbReference type="SAM" id="MobiDB-lite"/>
    </source>
</evidence>
<dbReference type="RefSeq" id="XP_002544948.1">
    <property type="nucleotide sequence ID" value="XM_002544902.1"/>
</dbReference>
<evidence type="ECO:0000313" key="3">
    <source>
        <dbReference type="EMBL" id="EEP79619.1"/>
    </source>
</evidence>
<sequence length="305" mass="33787">MGLFSVMELAEKLSSGLSTQNVILAGIAVLLAINLKGLPCVWHIRLFRGLATQLFLENPGKKLVGINGSAPRLFSYLVTTHRNPPIECDYNMHKSNSTFFSDLDINRSQLLVALFNGIPRWSPTPGGKEKRLMVALGGTSCVFKREIKPFQAYEVWSRVLTWDEKWLYIVSYFVKKGTGKSVLKAVEEKEKGQGQNAGFDSSKAILASSVSRYVFKYGRMTVPPESVLTKTGLYPDISSSEEPDKEDGSHTKTATAKEKKSWDLNMFEAQKVRGLEAAMLFQGSDAVGSHFEEMAVSVLGKYADI</sequence>
<name>C4JP83_UNCRE</name>
<dbReference type="InterPro" id="IPR051490">
    <property type="entry name" value="THEM6_lcsJ_thioesterase"/>
</dbReference>
<dbReference type="GeneID" id="8441065"/>
<dbReference type="PANTHER" id="PTHR12475:SF4">
    <property type="entry name" value="PROTEIN THEM6"/>
    <property type="match status" value="1"/>
</dbReference>
<dbReference type="KEGG" id="ure:UREG_04465"/>
<dbReference type="InterPro" id="IPR029069">
    <property type="entry name" value="HotDog_dom_sf"/>
</dbReference>
<evidence type="ECO:0008006" key="5">
    <source>
        <dbReference type="Google" id="ProtNLM"/>
    </source>
</evidence>
<dbReference type="CDD" id="cd00586">
    <property type="entry name" value="4HBT"/>
    <property type="match status" value="1"/>
</dbReference>
<dbReference type="OMA" id="NMHKSNA"/>
<dbReference type="VEuPathDB" id="FungiDB:UREG_04465"/>
<dbReference type="SUPFAM" id="SSF54637">
    <property type="entry name" value="Thioesterase/thiol ester dehydrase-isomerase"/>
    <property type="match status" value="1"/>
</dbReference>
<dbReference type="InParanoid" id="C4JP83"/>
<evidence type="ECO:0000313" key="4">
    <source>
        <dbReference type="Proteomes" id="UP000002058"/>
    </source>
</evidence>
<accession>C4JP83</accession>
<dbReference type="OrthoDB" id="265761at2759"/>
<proteinExistence type="inferred from homology"/>
<dbReference type="HOGENOM" id="CLU_040660_1_1_1"/>
<dbReference type="eggNOG" id="KOG4366">
    <property type="taxonomic scope" value="Eukaryota"/>
</dbReference>
<dbReference type="PANTHER" id="PTHR12475">
    <property type="match status" value="1"/>
</dbReference>
<comment type="similarity">
    <text evidence="1">Belongs to the lcsJ thioesterase family.</text>
</comment>
<gene>
    <name evidence="3" type="ORF">UREG_04465</name>
</gene>
<dbReference type="Proteomes" id="UP000002058">
    <property type="component" value="Unassembled WGS sequence"/>
</dbReference>
<dbReference type="FunCoup" id="C4JP83">
    <property type="interactions" value="24"/>
</dbReference>
<dbReference type="Pfam" id="PF13279">
    <property type="entry name" value="4HBT_2"/>
    <property type="match status" value="1"/>
</dbReference>
<dbReference type="AlphaFoldDB" id="C4JP83"/>